<dbReference type="Pfam" id="PF00271">
    <property type="entry name" value="Helicase_C"/>
    <property type="match status" value="1"/>
</dbReference>
<protein>
    <recommendedName>
        <fullName evidence="15">von Willebrand factor A domain-containing protein 8</fullName>
        <ecNumber evidence="4">3.6.4.12</ecNumber>
        <ecNumber evidence="5">3.6.4.13</ecNumber>
    </recommendedName>
</protein>
<dbReference type="GO" id="GO:0005524">
    <property type="term" value="F:ATP binding"/>
    <property type="evidence" value="ECO:0007669"/>
    <property type="project" value="UniProtKB-KW"/>
</dbReference>
<dbReference type="InterPro" id="IPR036867">
    <property type="entry name" value="R3H_dom_sf"/>
</dbReference>
<dbReference type="GO" id="GO:0003724">
    <property type="term" value="F:RNA helicase activity"/>
    <property type="evidence" value="ECO:0007669"/>
    <property type="project" value="UniProtKB-EC"/>
</dbReference>
<comment type="subcellular location">
    <subcellularLocation>
        <location evidence="2">Mitochondrion</location>
    </subcellularLocation>
    <subcellularLocation>
        <location evidence="1">Nucleus</location>
    </subcellularLocation>
</comment>
<dbReference type="GO" id="GO:0005739">
    <property type="term" value="C:mitochondrion"/>
    <property type="evidence" value="ECO:0007669"/>
    <property type="project" value="UniProtKB-SubCell"/>
</dbReference>
<dbReference type="InterPro" id="IPR007502">
    <property type="entry name" value="Helicase-assoc_dom"/>
</dbReference>
<dbReference type="Pfam" id="PF01424">
    <property type="entry name" value="R3H"/>
    <property type="match status" value="1"/>
</dbReference>
<dbReference type="PROSITE" id="PS51192">
    <property type="entry name" value="HELICASE_ATP_BIND_1"/>
    <property type="match status" value="1"/>
</dbReference>
<dbReference type="PANTHER" id="PTHR21610:SF9">
    <property type="entry name" value="VON WILLEBRAND FACTOR A DOMAIN-CONTAINING PROTEIN 8"/>
    <property type="match status" value="1"/>
</dbReference>
<feature type="compositionally biased region" description="Gly residues" evidence="17">
    <location>
        <begin position="2643"/>
        <end position="2656"/>
    </location>
</feature>
<dbReference type="EC" id="3.6.4.13" evidence="5"/>
<evidence type="ECO:0000256" key="6">
    <source>
        <dbReference type="ARBA" id="ARBA00022741"/>
    </source>
</evidence>
<dbReference type="SUPFAM" id="SSF82708">
    <property type="entry name" value="R3H domain"/>
    <property type="match status" value="1"/>
</dbReference>
<dbReference type="GO" id="GO:0003677">
    <property type="term" value="F:DNA binding"/>
    <property type="evidence" value="ECO:0007669"/>
    <property type="project" value="UniProtKB-ARBA"/>
</dbReference>
<dbReference type="SUPFAM" id="SSF52540">
    <property type="entry name" value="P-loop containing nucleoside triphosphate hydrolases"/>
    <property type="match status" value="5"/>
</dbReference>
<dbReference type="InterPro" id="IPR002110">
    <property type="entry name" value="Ankyrin_rpt"/>
</dbReference>
<accession>A0ABD2CDK7</accession>
<evidence type="ECO:0000313" key="23">
    <source>
        <dbReference type="Proteomes" id="UP001607303"/>
    </source>
</evidence>
<evidence type="ECO:0000259" key="19">
    <source>
        <dbReference type="PROSITE" id="PS51061"/>
    </source>
</evidence>
<dbReference type="InterPro" id="IPR036465">
    <property type="entry name" value="vWFA_dom_sf"/>
</dbReference>
<evidence type="ECO:0000256" key="10">
    <source>
        <dbReference type="ARBA" id="ARBA00022884"/>
    </source>
</evidence>
<gene>
    <name evidence="22" type="ORF">V1477_009997</name>
</gene>
<dbReference type="InterPro" id="IPR039891">
    <property type="entry name" value="VWA8"/>
</dbReference>
<dbReference type="Pfam" id="PF00270">
    <property type="entry name" value="DEAD"/>
    <property type="match status" value="1"/>
</dbReference>
<dbReference type="PROSITE" id="PS51061">
    <property type="entry name" value="R3H"/>
    <property type="match status" value="1"/>
</dbReference>
<evidence type="ECO:0000256" key="12">
    <source>
        <dbReference type="ARBA" id="ARBA00023128"/>
    </source>
</evidence>
<keyword evidence="9" id="KW-0067">ATP-binding</keyword>
<organism evidence="22 23">
    <name type="scientific">Vespula maculifrons</name>
    <name type="common">Eastern yellow jacket</name>
    <name type="synonym">Wasp</name>
    <dbReference type="NCBI Taxonomy" id="7453"/>
    <lineage>
        <taxon>Eukaryota</taxon>
        <taxon>Metazoa</taxon>
        <taxon>Ecdysozoa</taxon>
        <taxon>Arthropoda</taxon>
        <taxon>Hexapoda</taxon>
        <taxon>Insecta</taxon>
        <taxon>Pterygota</taxon>
        <taxon>Neoptera</taxon>
        <taxon>Endopterygota</taxon>
        <taxon>Hymenoptera</taxon>
        <taxon>Apocrita</taxon>
        <taxon>Aculeata</taxon>
        <taxon>Vespoidea</taxon>
        <taxon>Vespidae</taxon>
        <taxon>Vespinae</taxon>
        <taxon>Vespula</taxon>
    </lineage>
</organism>
<dbReference type="InterPro" id="IPR002035">
    <property type="entry name" value="VWF_A"/>
</dbReference>
<dbReference type="SUPFAM" id="SSF53300">
    <property type="entry name" value="vWA-like"/>
    <property type="match status" value="1"/>
</dbReference>
<dbReference type="Pfam" id="PF07717">
    <property type="entry name" value="OB_NTP_bind"/>
    <property type="match status" value="1"/>
</dbReference>
<dbReference type="FunFam" id="3.40.50.300:FF:000663">
    <property type="entry name" value="von Willebrand factor A domain containing 8"/>
    <property type="match status" value="1"/>
</dbReference>
<feature type="repeat" description="ANK" evidence="16">
    <location>
        <begin position="487"/>
        <end position="519"/>
    </location>
</feature>
<dbReference type="Proteomes" id="UP001607303">
    <property type="component" value="Unassembled WGS sequence"/>
</dbReference>
<dbReference type="GO" id="GO:0005634">
    <property type="term" value="C:nucleus"/>
    <property type="evidence" value="ECO:0007669"/>
    <property type="project" value="UniProtKB-SubCell"/>
</dbReference>
<dbReference type="InterPro" id="IPR059023">
    <property type="entry name" value="RNA_hel_CTD"/>
</dbReference>
<dbReference type="SUPFAM" id="SSF48403">
    <property type="entry name" value="Ankyrin repeat"/>
    <property type="match status" value="1"/>
</dbReference>
<dbReference type="PROSITE" id="PS50234">
    <property type="entry name" value="VWFA"/>
    <property type="match status" value="1"/>
</dbReference>
<evidence type="ECO:0000256" key="1">
    <source>
        <dbReference type="ARBA" id="ARBA00004123"/>
    </source>
</evidence>
<name>A0ABD2CDK7_VESMC</name>
<dbReference type="PROSITE" id="PS50088">
    <property type="entry name" value="ANK_REPEAT"/>
    <property type="match status" value="1"/>
</dbReference>
<dbReference type="Pfam" id="PF21010">
    <property type="entry name" value="HA2_C"/>
    <property type="match status" value="1"/>
</dbReference>
<dbReference type="EC" id="3.6.4.12" evidence="4"/>
<dbReference type="PROSITE" id="PS51194">
    <property type="entry name" value="HELICASE_CTER"/>
    <property type="match status" value="1"/>
</dbReference>
<evidence type="ECO:0000256" key="3">
    <source>
        <dbReference type="ARBA" id="ARBA00008792"/>
    </source>
</evidence>
<dbReference type="InterPro" id="IPR003593">
    <property type="entry name" value="AAA+_ATPase"/>
</dbReference>
<dbReference type="FunFam" id="3.40.50.300:FF:000284">
    <property type="entry name" value="probable ATP-dependent RNA helicase YTHDC2"/>
    <property type="match status" value="1"/>
</dbReference>
<proteinExistence type="inferred from homology"/>
<keyword evidence="10" id="KW-0694">RNA-binding</keyword>
<dbReference type="EMBL" id="JAYRBN010000058">
    <property type="protein sequence ID" value="KAL2742368.1"/>
    <property type="molecule type" value="Genomic_DNA"/>
</dbReference>
<dbReference type="InterPro" id="IPR011704">
    <property type="entry name" value="ATPase_dyneun-rel_AAA"/>
</dbReference>
<dbReference type="Gene3D" id="3.30.1370.50">
    <property type="entry name" value="R3H-like domain"/>
    <property type="match status" value="1"/>
</dbReference>
<dbReference type="SMART" id="SM00847">
    <property type="entry name" value="HA2"/>
    <property type="match status" value="1"/>
</dbReference>
<keyword evidence="11" id="KW-0809">Transit peptide</keyword>
<keyword evidence="12" id="KW-0496">Mitochondrion</keyword>
<dbReference type="InterPro" id="IPR011545">
    <property type="entry name" value="DEAD/DEAH_box_helicase_dom"/>
</dbReference>
<dbReference type="Pfam" id="PF26026">
    <property type="entry name" value="RNA_hel_CTD"/>
    <property type="match status" value="1"/>
</dbReference>
<dbReference type="SMART" id="SM00327">
    <property type="entry name" value="VWA"/>
    <property type="match status" value="1"/>
</dbReference>
<sequence length="3048" mass="345082">MKARGNWGRGREGKNKFPILIMPRHKQRKQPLIGEDTRIAVNLTLKKLLETADQKELEFPSSYTAKERAYIHELVKELGLKSKSRGKGKNRFLTVYKREGSTIVQADAIIKLQKSSKQSIYALLNNFPLNHKECQDLLPPMERERPLNADVITNTKAMGRLNSSIPQVPQLKTNFDVLNFRKSLPIFNAREDILNALATNQVVIIAGETGSGKTTQVPQYILEHCQQRHQICRIICTQPRRLSAVSVAERVAFERDEKIGQTFGYQIRLESRVAPKTLLTYCTNGVLLRTLMGGDSALTTVTHVIVDEVHERDRFCDFLLIALKDAMNKYRSLKIVLMSATLDTTIFAKYFDKCAVINIPGRLFEVETYFLEDVLRMTGYMTKEMIKRKKEFLNKKEQCKVLESWTQYKPQVSGKGSLNERCLLPAPILAQQNEPIPEKVKLEPWLVEEVDKSISDAWLCGGEDNFAQLLHFILSENVSVDYQHSKTLVTPLMVAAGRGCINTTEQLLNLGANLNFRAGNEWTALDWAKNMKQIECAELIEAYMKTYDCTVQDYEIIQGENASISEEDKMLLDVYHHTFNDENIDHDLLLHLVIYIHLKMPSGSLLIFLPGYDDIVTMREKINSEEKKMNQGLRYNLFVLHSNMQTCDQKKVFKPSAQGTRKIILSTNIAETSITIDDVVYVIDSGKIKEKSFDAISGVCTLRSNWISQACAKQRKGRAGRCRKGFCYRLFSSIRFNNMQLYQTPEILRLPLQELCLFTKHLAPGNTPIAEFLDRALEPPSNIITRNAVQLLKTIDALDPWEDLTELGSHLLDIPIEPRLGKMLLYAVVLKCLDPILTIVCSLAYKDPFILPAQPSQKRAVAAARKKFATGTFSDHMAVLRAFQGWQNARASGKERSFCEKNFISAPVMEMVVGMRTQLLGQLRASGFVRARGAGDIRDLNTNSENWAVVKAALTAGLYPNIIRVDRDHMQLRTQKEVKVFFHPSSTLRDFPKSPRMTYAQTHAANVESLPSDWLLYEEMNRTGRFCHVKIVTLVNPLTVALFSGPARLPMDVIYEAGAIPESESDSEVDDNHEDTIFKLDDWIVFKLDLETVQLFLNLRQKWNALFLRRMKAPGKPMSQLDEKVVNTLVTVLTNEEQACGLQQPSGIGQRPRPLIVDYYPANARRADDFVECAKFWNDPEDFILTFQPCSFVANQVSLVLKVNGQESSKHLKWMLQKDILCQDIFLTGSPGSRRRELALAFLELTNRELEFIALSRDTTEADLKQRREIKGGTAYFHDQSAVRAATNGRVLVIEGVEKAERNVLPILNNLLENREMHLEDGRFLIPAARYDKLLEQHSQAELDAWQLVRVSEDFRVIALGLPSPRYPGHPLDPPLRSRFQARYIPFSTYEEQINMMKEIVSNNVDPERLLKLLSCAHALVTQEAMSLNLPDFPLDNLPLAAKILDNCPDLSVFDIFYRFYPYKLFLGKEGQDAVEDILKTFDALRNPLMKKSSKMDTKKIGDNLLKVVITKDDVKTTLQVPSGSIELNKSKGDNYIETKYQNNLLASLMESHLTSDLCLIGPKGCGKTTTVQKLADLMGYEVEPIMLYQDMTSRDLIQQRTTLPNGDTVWRNSPLVDAALEGKMAVLDGVDRIHPSTLAILHRLIHDRELQLHDGTRLLRADRYNDIKEEYKRSDEEMRESGVYRIHPSFRLIALAGKPVINSSTGQWLNSELLSMFLFHEMRPLAKEEEIHIIRSKYGEPSEALLNIIQLAHTLRSSSDPTLQSLAGSLSTRQLLRIAERMQKFHSDDAYTAVHRACLARFLPSVTKQALDDCLNRLNIIPKKDTTDRMIDCEVTNETVKIGKTIVDRYNTKLLSKVPDILFYDVPQHLALLENLLQDFILGHNLLLVGNQGVGKNKIVDRLLQLMNRPREYIQLHRDTTVQTLTLQPMVRDGKVVYEDSPLVQAVKLGHVLVIDEADKAPTHVTCILKTLVESGEMILSDGRRIVSSNTAIIDSNERIPLHPDFRMIILANRPGFPFLGNDFFGALGDLFSTHSVDNPTMKNEIQLLKQYGPNVDEKIIQKLVKAFGELRGMADQGLVSYPYSTREVVNIVKHLEKFPKEPLPVVVRNVFDFDRYSPEVFDTLVTVLHKHGIPIGTSPNNIALAKEISLPEIKVCGSWNVLNISKVVPVQERYIKLKAVSYPIRSSHVLDRVEARSAWFTELQSYWTVPLNESGLVVSLTVTKGTKGDGTDDKVHVLTANPLSLFTMNLENETIQEIKIHGLIKERSHNVTLSSYTIASDKIGNVFVHEGSNNSLLMINTDKASVQQVQLSSILEQTVDKISNSLGRQNFNWKMLPDLIASENQIVFFVPNNNKMEVVNLDSMSAYSINLPCDVESILLASANKWLIQDTFKNKYIFEKSVESQPCPNVLREIQESDSTYLRKDLLLNCAQENLHENILSEALQRKINSPNRLLVTNNIYAGIVIGFPELDSANELHYWPREKRLNSYITPIVTNDGQVIRTVSTKQVPEEVCPSDKKHTGIAGYLEVVNTVNHKVRYIPIPEPARISHLSQWLYGTELPIFASPTSNYGLVTVDASGCVRLWETSLTNIEKSLGSWRNMIGVDDDKIQITKERYSGQDVSGPKHGKIDENNDPHVGGNTWAGGTGGRDTAGLGGKGGPYRLDAGHTVHQLSDDEKNSIPEHVKKAAREMGLRAFKQRLKDIQMSEYDHKLYNRFSDAVVKQVQALRIILGSLQAKSNERQWCRHQTSGELDDTKLIEGLTGEKTIYRRRAEKEPEIGAPQLKPKRLKLVVDVSGSMYRFNGYDGRLDREMEACVMVMESFSGYEDRFQYDIIGHSGDDYRIAFVDRAKPPVDNKRRLEVIKTMHAHSQFCMSGDNTLEATQHAISSLAKEDSDESIVVVLSDANLERYGIRPERFAKVLTSNPDVNAYAIFIGSLGDQATRLIEKMPSGRAYVCMDLQKIPRILQQIFASSVLKYLSLVIQYVQHRIYILKNELSRDRTAVTSLTARPALVSSLPHDVEFDEDSNVNRNLPKLAEMVPSEWYGA</sequence>
<keyword evidence="13" id="KW-0539">Nucleus</keyword>
<dbReference type="Gene3D" id="3.40.50.300">
    <property type="entry name" value="P-loop containing nucleotide triphosphate hydrolases"/>
    <property type="match status" value="5"/>
</dbReference>
<dbReference type="Gene3D" id="1.25.40.20">
    <property type="entry name" value="Ankyrin repeat-containing domain"/>
    <property type="match status" value="1"/>
</dbReference>
<dbReference type="Gene3D" id="1.20.120.1080">
    <property type="match status" value="1"/>
</dbReference>
<keyword evidence="16" id="KW-0040">ANK repeat</keyword>
<dbReference type="SMART" id="SM00393">
    <property type="entry name" value="R3H"/>
    <property type="match status" value="1"/>
</dbReference>
<keyword evidence="8" id="KW-0347">Helicase</keyword>
<evidence type="ECO:0000259" key="18">
    <source>
        <dbReference type="PROSITE" id="PS50234"/>
    </source>
</evidence>
<dbReference type="InterPro" id="IPR001650">
    <property type="entry name" value="Helicase_C-like"/>
</dbReference>
<dbReference type="Pfam" id="PF07728">
    <property type="entry name" value="AAA_5"/>
    <property type="match status" value="3"/>
</dbReference>
<evidence type="ECO:0000256" key="13">
    <source>
        <dbReference type="ARBA" id="ARBA00023242"/>
    </source>
</evidence>
<dbReference type="InterPro" id="IPR001374">
    <property type="entry name" value="R3H_dom"/>
</dbReference>
<evidence type="ECO:0000256" key="7">
    <source>
        <dbReference type="ARBA" id="ARBA00022801"/>
    </source>
</evidence>
<evidence type="ECO:0000256" key="5">
    <source>
        <dbReference type="ARBA" id="ARBA00012552"/>
    </source>
</evidence>
<feature type="domain" description="Helicase ATP-binding" evidence="20">
    <location>
        <begin position="194"/>
        <end position="360"/>
    </location>
</feature>
<dbReference type="SMART" id="SM00487">
    <property type="entry name" value="DEXDc"/>
    <property type="match status" value="1"/>
</dbReference>
<dbReference type="GO" id="GO:0016787">
    <property type="term" value="F:hydrolase activity"/>
    <property type="evidence" value="ECO:0007669"/>
    <property type="project" value="UniProtKB-KW"/>
</dbReference>
<evidence type="ECO:0000256" key="17">
    <source>
        <dbReference type="SAM" id="MobiDB-lite"/>
    </source>
</evidence>
<dbReference type="InterPro" id="IPR011709">
    <property type="entry name" value="DEAD-box_helicase_OB_fold"/>
</dbReference>
<evidence type="ECO:0000256" key="15">
    <source>
        <dbReference type="ARBA" id="ARBA00070377"/>
    </source>
</evidence>
<keyword evidence="6" id="KW-0547">Nucleotide-binding</keyword>
<dbReference type="SMART" id="SM00490">
    <property type="entry name" value="HELICc"/>
    <property type="match status" value="1"/>
</dbReference>
<evidence type="ECO:0000313" key="22">
    <source>
        <dbReference type="EMBL" id="KAL2742368.1"/>
    </source>
</evidence>
<comment type="function">
    <text evidence="14">Exhibits ATPase activity in vitro.</text>
</comment>
<dbReference type="InterPro" id="IPR027417">
    <property type="entry name" value="P-loop_NTPase"/>
</dbReference>
<feature type="domain" description="Helicase C-terminal" evidence="21">
    <location>
        <begin position="588"/>
        <end position="763"/>
    </location>
</feature>
<dbReference type="FunFam" id="3.40.50.300:FF:000587">
    <property type="entry name" value="von Willebrand factor A domain containing 8"/>
    <property type="match status" value="1"/>
</dbReference>
<dbReference type="Gene3D" id="3.40.50.410">
    <property type="entry name" value="von Willebrand factor, type A domain"/>
    <property type="match status" value="1"/>
</dbReference>
<dbReference type="InterPro" id="IPR014001">
    <property type="entry name" value="Helicase_ATP-bd"/>
</dbReference>
<evidence type="ECO:0000256" key="8">
    <source>
        <dbReference type="ARBA" id="ARBA00022806"/>
    </source>
</evidence>
<reference evidence="22 23" key="1">
    <citation type="journal article" date="2024" name="Ann. Entomol. Soc. Am.">
        <title>Genomic analyses of the southern and eastern yellowjacket wasps (Hymenoptera: Vespidae) reveal evolutionary signatures of social life.</title>
        <authorList>
            <person name="Catto M.A."/>
            <person name="Caine P.B."/>
            <person name="Orr S.E."/>
            <person name="Hunt B.G."/>
            <person name="Goodisman M.A.D."/>
        </authorList>
    </citation>
    <scope>NUCLEOTIDE SEQUENCE [LARGE SCALE GENOMIC DNA]</scope>
    <source>
        <strain evidence="22">232</strain>
        <tissue evidence="22">Head and thorax</tissue>
    </source>
</reference>
<comment type="similarity">
    <text evidence="3">Belongs to the DEAD box helicase family. DEAH subfamily.</text>
</comment>
<dbReference type="GO" id="GO:0032991">
    <property type="term" value="C:protein-containing complex"/>
    <property type="evidence" value="ECO:0007669"/>
    <property type="project" value="UniProtKB-ARBA"/>
</dbReference>
<keyword evidence="23" id="KW-1185">Reference proteome</keyword>
<evidence type="ECO:0000256" key="2">
    <source>
        <dbReference type="ARBA" id="ARBA00004173"/>
    </source>
</evidence>
<dbReference type="GO" id="GO:0003723">
    <property type="term" value="F:RNA binding"/>
    <property type="evidence" value="ECO:0007669"/>
    <property type="project" value="UniProtKB-KW"/>
</dbReference>
<feature type="domain" description="R3H" evidence="19">
    <location>
        <begin position="35"/>
        <end position="99"/>
    </location>
</feature>
<feature type="region of interest" description="Disordered" evidence="17">
    <location>
        <begin position="2618"/>
        <end position="2656"/>
    </location>
</feature>
<evidence type="ECO:0000259" key="21">
    <source>
        <dbReference type="PROSITE" id="PS51194"/>
    </source>
</evidence>
<evidence type="ECO:0000259" key="20">
    <source>
        <dbReference type="PROSITE" id="PS51192"/>
    </source>
</evidence>
<feature type="domain" description="VWFA" evidence="18">
    <location>
        <begin position="2789"/>
        <end position="2971"/>
    </location>
</feature>
<evidence type="ECO:0000256" key="11">
    <source>
        <dbReference type="ARBA" id="ARBA00022946"/>
    </source>
</evidence>
<dbReference type="GO" id="GO:0003678">
    <property type="term" value="F:DNA helicase activity"/>
    <property type="evidence" value="ECO:0007669"/>
    <property type="project" value="UniProtKB-EC"/>
</dbReference>
<evidence type="ECO:0000256" key="14">
    <source>
        <dbReference type="ARBA" id="ARBA00055988"/>
    </source>
</evidence>
<evidence type="ECO:0000256" key="4">
    <source>
        <dbReference type="ARBA" id="ARBA00012551"/>
    </source>
</evidence>
<comment type="caution">
    <text evidence="22">The sequence shown here is derived from an EMBL/GenBank/DDBJ whole genome shotgun (WGS) entry which is preliminary data.</text>
</comment>
<evidence type="ECO:0000256" key="9">
    <source>
        <dbReference type="ARBA" id="ARBA00022840"/>
    </source>
</evidence>
<dbReference type="FunFam" id="3.30.1370.50:FF:000002">
    <property type="entry name" value="Immunoglobulin mu DNA-binding protein 2"/>
    <property type="match status" value="1"/>
</dbReference>
<dbReference type="FunFam" id="1.20.120.1080:FF:000008">
    <property type="entry name" value="probable ATP-dependent RNA helicase YTHDC2"/>
    <property type="match status" value="1"/>
</dbReference>
<keyword evidence="7" id="KW-0378">Hydrolase</keyword>
<dbReference type="SMART" id="SM00382">
    <property type="entry name" value="AAA"/>
    <property type="match status" value="3"/>
</dbReference>
<evidence type="ECO:0000256" key="16">
    <source>
        <dbReference type="PROSITE-ProRule" id="PRU00023"/>
    </source>
</evidence>
<dbReference type="CDD" id="cd18791">
    <property type="entry name" value="SF2_C_RHA"/>
    <property type="match status" value="1"/>
</dbReference>
<dbReference type="InterPro" id="IPR036770">
    <property type="entry name" value="Ankyrin_rpt-contain_sf"/>
</dbReference>
<dbReference type="PANTHER" id="PTHR21610">
    <property type="entry name" value="VON WILLEBRAND FACTOR A DOMAIN-CONTAINING PROTEIN 8"/>
    <property type="match status" value="1"/>
</dbReference>